<reference evidence="2" key="1">
    <citation type="journal article" date="2019" name="Int. J. Syst. Evol. Microbiol.">
        <title>The Global Catalogue of Microorganisms (GCM) 10K type strain sequencing project: providing services to taxonomists for standard genome sequencing and annotation.</title>
        <authorList>
            <consortium name="The Broad Institute Genomics Platform"/>
            <consortium name="The Broad Institute Genome Sequencing Center for Infectious Disease"/>
            <person name="Wu L."/>
            <person name="Ma J."/>
        </authorList>
    </citation>
    <scope>NUCLEOTIDE SEQUENCE [LARGE SCALE GENOMIC DNA]</scope>
    <source>
        <strain evidence="2">JCM 19212</strain>
    </source>
</reference>
<comment type="caution">
    <text evidence="1">The sequence shown here is derived from an EMBL/GenBank/DDBJ whole genome shotgun (WGS) entry which is preliminary data.</text>
</comment>
<dbReference type="Proteomes" id="UP001501083">
    <property type="component" value="Unassembled WGS sequence"/>
</dbReference>
<keyword evidence="2" id="KW-1185">Reference proteome</keyword>
<organism evidence="1 2">
    <name type="scientific">Lysobacter panacisoli</name>
    <dbReference type="NCBI Taxonomy" id="1255263"/>
    <lineage>
        <taxon>Bacteria</taxon>
        <taxon>Pseudomonadati</taxon>
        <taxon>Pseudomonadota</taxon>
        <taxon>Gammaproteobacteria</taxon>
        <taxon>Lysobacterales</taxon>
        <taxon>Lysobacteraceae</taxon>
        <taxon>Lysobacter</taxon>
    </lineage>
</organism>
<evidence type="ECO:0000313" key="1">
    <source>
        <dbReference type="EMBL" id="GAA5068891.1"/>
    </source>
</evidence>
<dbReference type="EMBL" id="BAABKY010000001">
    <property type="protein sequence ID" value="GAA5068891.1"/>
    <property type="molecule type" value="Genomic_DNA"/>
</dbReference>
<gene>
    <name evidence="1" type="ORF">GCM10025759_05090</name>
</gene>
<name>A0ABP9L0G6_9GAMM</name>
<protein>
    <submittedName>
        <fullName evidence="1">Uncharacterized protein</fullName>
    </submittedName>
</protein>
<proteinExistence type="predicted"/>
<evidence type="ECO:0000313" key="2">
    <source>
        <dbReference type="Proteomes" id="UP001501083"/>
    </source>
</evidence>
<sequence length="162" mass="17914">MSFQQVQRVNSWKQSGRISLWRYTENECNYPGWHLNADEAGCRSLLELLDALSFEGSGTRAIALTPPTSGQLQVPNNMRGLAAWVAPEKWRITLSPEPDGWVFPSDLHPGALTVDSTWLGPLRTGITGIQAGRGDYSIGDRKGGLALWFWWGLRSPTSTSGR</sequence>
<accession>A0ABP9L0G6</accession>